<feature type="non-terminal residue" evidence="2">
    <location>
        <position position="235"/>
    </location>
</feature>
<protein>
    <submittedName>
        <fullName evidence="2">Uncharacterized protein</fullName>
    </submittedName>
</protein>
<keyword evidence="3" id="KW-1185">Reference proteome</keyword>
<dbReference type="Proteomes" id="UP001153269">
    <property type="component" value="Unassembled WGS sequence"/>
</dbReference>
<dbReference type="EMBL" id="CADEAL010000353">
    <property type="protein sequence ID" value="CAB1418965.1"/>
    <property type="molecule type" value="Genomic_DNA"/>
</dbReference>
<evidence type="ECO:0000256" key="1">
    <source>
        <dbReference type="SAM" id="MobiDB-lite"/>
    </source>
</evidence>
<sequence>VVRVLELEDSVWKDDAAGTHRRIGNFNPCLLTIVVQAQRAVSSHVRPPGGAQMVGGVSVPCFTGLDRLKTDKIFTSYSWFHCETLCFHMTDAHAARPRQRETESREERDLRSKGTKGEMLTVAQSSQRQIGLGIEQAASECAPERRRHKASPVCRMRGRPVEAVAFDVLSKPHRGGRPDTKGPHQRAKLKVDQRNFLFRRHVPTPVVLASQDGVLTSTKHFQGGGEARSQGGLRN</sequence>
<accession>A0A9N7Y5A9</accession>
<dbReference type="AlphaFoldDB" id="A0A9N7Y5A9"/>
<reference evidence="2" key="1">
    <citation type="submission" date="2020-03" db="EMBL/GenBank/DDBJ databases">
        <authorList>
            <person name="Weist P."/>
        </authorList>
    </citation>
    <scope>NUCLEOTIDE SEQUENCE</scope>
</reference>
<evidence type="ECO:0000313" key="2">
    <source>
        <dbReference type="EMBL" id="CAB1418965.1"/>
    </source>
</evidence>
<comment type="caution">
    <text evidence="2">The sequence shown here is derived from an EMBL/GenBank/DDBJ whole genome shotgun (WGS) entry which is preliminary data.</text>
</comment>
<gene>
    <name evidence="2" type="ORF">PLEPLA_LOCUS6792</name>
</gene>
<feature type="region of interest" description="Disordered" evidence="1">
    <location>
        <begin position="94"/>
        <end position="117"/>
    </location>
</feature>
<organism evidence="2 3">
    <name type="scientific">Pleuronectes platessa</name>
    <name type="common">European plaice</name>
    <dbReference type="NCBI Taxonomy" id="8262"/>
    <lineage>
        <taxon>Eukaryota</taxon>
        <taxon>Metazoa</taxon>
        <taxon>Chordata</taxon>
        <taxon>Craniata</taxon>
        <taxon>Vertebrata</taxon>
        <taxon>Euteleostomi</taxon>
        <taxon>Actinopterygii</taxon>
        <taxon>Neopterygii</taxon>
        <taxon>Teleostei</taxon>
        <taxon>Neoteleostei</taxon>
        <taxon>Acanthomorphata</taxon>
        <taxon>Carangaria</taxon>
        <taxon>Pleuronectiformes</taxon>
        <taxon>Pleuronectoidei</taxon>
        <taxon>Pleuronectidae</taxon>
        <taxon>Pleuronectes</taxon>
    </lineage>
</organism>
<name>A0A9N7Y5A9_PLEPL</name>
<evidence type="ECO:0000313" key="3">
    <source>
        <dbReference type="Proteomes" id="UP001153269"/>
    </source>
</evidence>
<feature type="compositionally biased region" description="Basic and acidic residues" evidence="1">
    <location>
        <begin position="94"/>
        <end position="116"/>
    </location>
</feature>
<proteinExistence type="predicted"/>